<dbReference type="Gene3D" id="1.20.1510.10">
    <property type="entry name" value="Cation efflux protein transmembrane domain"/>
    <property type="match status" value="1"/>
</dbReference>
<dbReference type="InterPro" id="IPR036837">
    <property type="entry name" value="Cation_efflux_CTD_sf"/>
</dbReference>
<dbReference type="EMBL" id="CP158367">
    <property type="protein sequence ID" value="XBX73998.1"/>
    <property type="molecule type" value="Genomic_DNA"/>
</dbReference>
<dbReference type="PANTHER" id="PTHR43840:SF15">
    <property type="entry name" value="MITOCHONDRIAL METAL TRANSPORTER 1-RELATED"/>
    <property type="match status" value="1"/>
</dbReference>
<evidence type="ECO:0000259" key="9">
    <source>
        <dbReference type="Pfam" id="PF16916"/>
    </source>
</evidence>
<dbReference type="PANTHER" id="PTHR43840">
    <property type="entry name" value="MITOCHONDRIAL METAL TRANSPORTER 1-RELATED"/>
    <property type="match status" value="1"/>
</dbReference>
<evidence type="ECO:0000256" key="1">
    <source>
        <dbReference type="ARBA" id="ARBA00004141"/>
    </source>
</evidence>
<feature type="domain" description="Cation efflux protein cytoplasmic" evidence="9">
    <location>
        <begin position="210"/>
        <end position="288"/>
    </location>
</feature>
<evidence type="ECO:0000259" key="8">
    <source>
        <dbReference type="Pfam" id="PF01545"/>
    </source>
</evidence>
<reference evidence="10" key="1">
    <citation type="journal article" date="2013" name="Extremophiles">
        <title>Proteinivorax tanatarense gen. nov., sp. nov., an anaerobic, haloalkaliphilic, proteolytic bacterium isolated from a decaying algal bloom, and proposal of Proteinivoraceae fam. nov.</title>
        <authorList>
            <person name="Kevbrin V."/>
            <person name="Boltyanskaya Y."/>
            <person name="Zhilina T."/>
            <person name="Kolganova T."/>
            <person name="Lavrentjeva E."/>
            <person name="Kuznetsov B."/>
        </authorList>
    </citation>
    <scope>NUCLEOTIDE SEQUENCE</scope>
    <source>
        <strain evidence="10">Z-910T</strain>
    </source>
</reference>
<comment type="similarity">
    <text evidence="2">Belongs to the cation diffusion facilitator (CDF) transporter (TC 2.A.4) family.</text>
</comment>
<dbReference type="InterPro" id="IPR027469">
    <property type="entry name" value="Cation_efflux_TMD_sf"/>
</dbReference>
<comment type="subcellular location">
    <subcellularLocation>
        <location evidence="1">Membrane</location>
        <topology evidence="1">Multi-pass membrane protein</topology>
    </subcellularLocation>
</comment>
<evidence type="ECO:0000256" key="3">
    <source>
        <dbReference type="ARBA" id="ARBA00022448"/>
    </source>
</evidence>
<evidence type="ECO:0000256" key="2">
    <source>
        <dbReference type="ARBA" id="ARBA00008114"/>
    </source>
</evidence>
<dbReference type="InterPro" id="IPR027470">
    <property type="entry name" value="Cation_efflux_CTD"/>
</dbReference>
<dbReference type="InterPro" id="IPR050291">
    <property type="entry name" value="CDF_Transporter"/>
</dbReference>
<proteinExistence type="inferred from homology"/>
<keyword evidence="5 7" id="KW-1133">Transmembrane helix</keyword>
<dbReference type="InterPro" id="IPR002524">
    <property type="entry name" value="Cation_efflux"/>
</dbReference>
<feature type="transmembrane region" description="Helical" evidence="7">
    <location>
        <begin position="116"/>
        <end position="135"/>
    </location>
</feature>
<accession>A0AAU7VIT6</accession>
<dbReference type="SUPFAM" id="SSF160240">
    <property type="entry name" value="Cation efflux protein cytoplasmic domain-like"/>
    <property type="match status" value="1"/>
</dbReference>
<dbReference type="InterPro" id="IPR058533">
    <property type="entry name" value="Cation_efflux_TM"/>
</dbReference>
<keyword evidence="6 7" id="KW-0472">Membrane</keyword>
<evidence type="ECO:0000256" key="7">
    <source>
        <dbReference type="SAM" id="Phobius"/>
    </source>
</evidence>
<dbReference type="Pfam" id="PF16916">
    <property type="entry name" value="ZT_dimer"/>
    <property type="match status" value="1"/>
</dbReference>
<feature type="transmembrane region" description="Helical" evidence="7">
    <location>
        <begin position="39"/>
        <end position="60"/>
    </location>
</feature>
<evidence type="ECO:0000256" key="5">
    <source>
        <dbReference type="ARBA" id="ARBA00022989"/>
    </source>
</evidence>
<keyword evidence="3" id="KW-0813">Transport</keyword>
<organism evidence="10">
    <name type="scientific">Proteinivorax tanatarense</name>
    <dbReference type="NCBI Taxonomy" id="1260629"/>
    <lineage>
        <taxon>Bacteria</taxon>
        <taxon>Bacillati</taxon>
        <taxon>Bacillota</taxon>
        <taxon>Clostridia</taxon>
        <taxon>Eubacteriales</taxon>
        <taxon>Proteinivoracaceae</taxon>
        <taxon>Proteinivorax</taxon>
    </lineage>
</organism>
<evidence type="ECO:0000256" key="4">
    <source>
        <dbReference type="ARBA" id="ARBA00022692"/>
    </source>
</evidence>
<sequence length="316" mass="33611">MSKTRYKEGLKVTVVGMVSNILLTILKAVLGFVSGSTALVADAAHSFTDIVGSGVVLGGIKWANQPPDETHHYGHYKAESVVAKIIAIILVVTGGAIGYSAISVLIEGDMDVPGTVAIYALIISLLTKEGLYRYISRVGKKIQSSAIMADAWHQRTDALSSVAALAGVLGATLGFPFFDPVAGIIVSGMIMYSGAKIFMDAVKELMDTAPEPEILEEIKQTALGVKGLKELNDVKARWHGAKILVDLKICVDPQATVEKGHSIAAQAKEMVIKTVDDVGDVLIHVNPCNHTGDEKNESECVACPRSKRGIKGVYIE</sequence>
<dbReference type="Gene3D" id="3.30.70.1350">
    <property type="entry name" value="Cation efflux protein, cytoplasmic domain"/>
    <property type="match status" value="1"/>
</dbReference>
<dbReference type="NCBIfam" id="TIGR01297">
    <property type="entry name" value="CDF"/>
    <property type="match status" value="1"/>
</dbReference>
<name>A0AAU7VIT6_9FIRM</name>
<dbReference type="AlphaFoldDB" id="A0AAU7VIT6"/>
<reference evidence="10" key="2">
    <citation type="submission" date="2024-06" db="EMBL/GenBank/DDBJ databases">
        <authorList>
            <person name="Petrova K.O."/>
            <person name="Toshchakov S.V."/>
            <person name="Boltjanskaja Y.V."/>
            <person name="Kevbrin V."/>
        </authorList>
    </citation>
    <scope>NUCLEOTIDE SEQUENCE</scope>
    <source>
        <strain evidence="10">Z-910T</strain>
    </source>
</reference>
<feature type="transmembrane region" description="Helical" evidence="7">
    <location>
        <begin position="81"/>
        <end position="104"/>
    </location>
</feature>
<keyword evidence="4 7" id="KW-0812">Transmembrane</keyword>
<dbReference type="GO" id="GO:0016020">
    <property type="term" value="C:membrane"/>
    <property type="evidence" value="ECO:0007669"/>
    <property type="project" value="UniProtKB-SubCell"/>
</dbReference>
<dbReference type="FunFam" id="1.20.1510.10:FF:000006">
    <property type="entry name" value="Divalent cation efflux transporter"/>
    <property type="match status" value="1"/>
</dbReference>
<gene>
    <name evidence="10" type="ORF">PRVXT_002017</name>
</gene>
<dbReference type="RefSeq" id="WP_350342759.1">
    <property type="nucleotide sequence ID" value="NZ_CP158367.1"/>
</dbReference>
<feature type="transmembrane region" description="Helical" evidence="7">
    <location>
        <begin position="156"/>
        <end position="175"/>
    </location>
</feature>
<protein>
    <submittedName>
        <fullName evidence="10">Cation diffusion facilitator family transporter</fullName>
    </submittedName>
</protein>
<feature type="transmembrane region" description="Helical" evidence="7">
    <location>
        <begin position="12"/>
        <end position="33"/>
    </location>
</feature>
<dbReference type="GO" id="GO:0008324">
    <property type="term" value="F:monoatomic cation transmembrane transporter activity"/>
    <property type="evidence" value="ECO:0007669"/>
    <property type="project" value="InterPro"/>
</dbReference>
<evidence type="ECO:0000256" key="6">
    <source>
        <dbReference type="ARBA" id="ARBA00023136"/>
    </source>
</evidence>
<dbReference type="Pfam" id="PF01545">
    <property type="entry name" value="Cation_efflux"/>
    <property type="match status" value="1"/>
</dbReference>
<dbReference type="SUPFAM" id="SSF161111">
    <property type="entry name" value="Cation efflux protein transmembrane domain-like"/>
    <property type="match status" value="1"/>
</dbReference>
<feature type="transmembrane region" description="Helical" evidence="7">
    <location>
        <begin position="181"/>
        <end position="199"/>
    </location>
</feature>
<evidence type="ECO:0000313" key="10">
    <source>
        <dbReference type="EMBL" id="XBX73998.1"/>
    </source>
</evidence>
<feature type="domain" description="Cation efflux protein transmembrane" evidence="8">
    <location>
        <begin position="15"/>
        <end position="206"/>
    </location>
</feature>